<dbReference type="RefSeq" id="WP_091153365.1">
    <property type="nucleotide sequence ID" value="NZ_FNAI01000013.1"/>
</dbReference>
<dbReference type="AlphaFoldDB" id="A0A1G7ISF3"/>
<dbReference type="STRING" id="1391627.SAMN05216464_113147"/>
<feature type="transmembrane region" description="Helical" evidence="1">
    <location>
        <begin position="51"/>
        <end position="72"/>
    </location>
</feature>
<dbReference type="Pfam" id="PF13571">
    <property type="entry name" value="DUF4133"/>
    <property type="match status" value="1"/>
</dbReference>
<name>A0A1G7ISF3_9SPHI</name>
<sequence>MNNSIYHINKGINKSIEFKGLRAQYIWYFGGLVVLLLVLFAALYISGVNTWICLALTGGIAATGSARIFSLSHQYGEHGLMKALARRRIPRVIKSYSRRKFQQLSLKEEKK</sequence>
<evidence type="ECO:0000256" key="1">
    <source>
        <dbReference type="SAM" id="Phobius"/>
    </source>
</evidence>
<organism evidence="2 3">
    <name type="scientific">Mucilaginibacter pineti</name>
    <dbReference type="NCBI Taxonomy" id="1391627"/>
    <lineage>
        <taxon>Bacteria</taxon>
        <taxon>Pseudomonadati</taxon>
        <taxon>Bacteroidota</taxon>
        <taxon>Sphingobacteriia</taxon>
        <taxon>Sphingobacteriales</taxon>
        <taxon>Sphingobacteriaceae</taxon>
        <taxon>Mucilaginibacter</taxon>
    </lineage>
</organism>
<keyword evidence="1" id="KW-0812">Transmembrane</keyword>
<gene>
    <name evidence="2" type="ORF">SAMN05216464_113147</name>
</gene>
<dbReference type="OrthoDB" id="1273979at2"/>
<evidence type="ECO:0008006" key="4">
    <source>
        <dbReference type="Google" id="ProtNLM"/>
    </source>
</evidence>
<feature type="transmembrane region" description="Helical" evidence="1">
    <location>
        <begin position="25"/>
        <end position="45"/>
    </location>
</feature>
<keyword evidence="3" id="KW-1185">Reference proteome</keyword>
<proteinExistence type="predicted"/>
<dbReference type="Proteomes" id="UP000199072">
    <property type="component" value="Unassembled WGS sequence"/>
</dbReference>
<protein>
    <recommendedName>
        <fullName evidence="4">DUF4133 domain-containing protein</fullName>
    </recommendedName>
</protein>
<evidence type="ECO:0000313" key="2">
    <source>
        <dbReference type="EMBL" id="SDF15662.1"/>
    </source>
</evidence>
<keyword evidence="1" id="KW-1133">Transmembrane helix</keyword>
<dbReference type="EMBL" id="FNAI01000013">
    <property type="protein sequence ID" value="SDF15662.1"/>
    <property type="molecule type" value="Genomic_DNA"/>
</dbReference>
<evidence type="ECO:0000313" key="3">
    <source>
        <dbReference type="Proteomes" id="UP000199072"/>
    </source>
</evidence>
<reference evidence="2 3" key="1">
    <citation type="submission" date="2016-10" db="EMBL/GenBank/DDBJ databases">
        <authorList>
            <person name="de Groot N.N."/>
        </authorList>
    </citation>
    <scope>NUCLEOTIDE SEQUENCE [LARGE SCALE GENOMIC DNA]</scope>
    <source>
        <strain evidence="2 3">47C3B</strain>
    </source>
</reference>
<keyword evidence="1" id="KW-0472">Membrane</keyword>
<dbReference type="InterPro" id="IPR025407">
    <property type="entry name" value="DUF4133"/>
</dbReference>
<accession>A0A1G7ISF3</accession>